<comment type="similarity">
    <text evidence="6 7">Belongs to the class I-like SAM-binding methyltransferase superfamily. C5-methyltransferase family.</text>
</comment>
<evidence type="ECO:0000313" key="8">
    <source>
        <dbReference type="EMBL" id="OGF64408.1"/>
    </source>
</evidence>
<feature type="active site" evidence="6">
    <location>
        <position position="107"/>
    </location>
</feature>
<feature type="non-terminal residue" evidence="8">
    <location>
        <position position="332"/>
    </location>
</feature>
<dbReference type="GO" id="GO:0032259">
    <property type="term" value="P:methylation"/>
    <property type="evidence" value="ECO:0007669"/>
    <property type="project" value="UniProtKB-KW"/>
</dbReference>
<dbReference type="AlphaFoldDB" id="A0A1F5VMD1"/>
<dbReference type="PROSITE" id="PS51679">
    <property type="entry name" value="SAM_MT_C5"/>
    <property type="match status" value="1"/>
</dbReference>
<evidence type="ECO:0000256" key="1">
    <source>
        <dbReference type="ARBA" id="ARBA00011975"/>
    </source>
</evidence>
<keyword evidence="3 6" id="KW-0808">Transferase</keyword>
<accession>A0A1F5VMD1</accession>
<dbReference type="GO" id="GO:0009307">
    <property type="term" value="P:DNA restriction-modification system"/>
    <property type="evidence" value="ECO:0007669"/>
    <property type="project" value="UniProtKB-KW"/>
</dbReference>
<organism evidence="8 9">
    <name type="scientific">Candidatus Fischerbacteria bacterium RBG_13_37_8</name>
    <dbReference type="NCBI Taxonomy" id="1817863"/>
    <lineage>
        <taxon>Bacteria</taxon>
        <taxon>Candidatus Fischeribacteriota</taxon>
    </lineage>
</organism>
<dbReference type="NCBIfam" id="TIGR00675">
    <property type="entry name" value="dcm"/>
    <property type="match status" value="1"/>
</dbReference>
<dbReference type="InterPro" id="IPR029063">
    <property type="entry name" value="SAM-dependent_MTases_sf"/>
</dbReference>
<dbReference type="PANTHER" id="PTHR10629">
    <property type="entry name" value="CYTOSINE-SPECIFIC METHYLTRANSFERASE"/>
    <property type="match status" value="1"/>
</dbReference>
<dbReference type="Gene3D" id="3.40.50.150">
    <property type="entry name" value="Vaccinia Virus protein VP39"/>
    <property type="match status" value="1"/>
</dbReference>
<evidence type="ECO:0000256" key="2">
    <source>
        <dbReference type="ARBA" id="ARBA00022603"/>
    </source>
</evidence>
<protein>
    <recommendedName>
        <fullName evidence="1">DNA (cytosine-5-)-methyltransferase</fullName>
        <ecNumber evidence="1">2.1.1.37</ecNumber>
    </recommendedName>
</protein>
<dbReference type="Gene3D" id="3.90.120.10">
    <property type="entry name" value="DNA Methylase, subunit A, domain 2"/>
    <property type="match status" value="1"/>
</dbReference>
<dbReference type="Proteomes" id="UP000178943">
    <property type="component" value="Unassembled WGS sequence"/>
</dbReference>
<evidence type="ECO:0000256" key="4">
    <source>
        <dbReference type="ARBA" id="ARBA00022691"/>
    </source>
</evidence>
<evidence type="ECO:0000313" key="9">
    <source>
        <dbReference type="Proteomes" id="UP000178943"/>
    </source>
</evidence>
<keyword evidence="5" id="KW-0680">Restriction system</keyword>
<dbReference type="InterPro" id="IPR050390">
    <property type="entry name" value="C5-Methyltransferase"/>
</dbReference>
<dbReference type="STRING" id="1817863.A2Y62_13480"/>
<name>A0A1F5VMD1_9BACT</name>
<dbReference type="SUPFAM" id="SSF53335">
    <property type="entry name" value="S-adenosyl-L-methionine-dependent methyltransferases"/>
    <property type="match status" value="1"/>
</dbReference>
<evidence type="ECO:0000256" key="7">
    <source>
        <dbReference type="RuleBase" id="RU000416"/>
    </source>
</evidence>
<dbReference type="EMBL" id="MFGW01000137">
    <property type="protein sequence ID" value="OGF64408.1"/>
    <property type="molecule type" value="Genomic_DNA"/>
</dbReference>
<sequence>MTKKKLKSNKKRGAIPLLSFFTGGGFLDIGFEQEGFEAVWTNECNADFSALYAHGMTAWKQSENTDTQERSISNTHNIDRIFAPEIIAEAFPQGKPVFFGIIGGPPCPDFSKGGKNRGGKGINGRFSKTYVHRICKIKPSFFVFENVPGLYKTKIHREFLARLEKSLERCGYCLDLKILNALDLGVPQDRERLIMIGIKQKYVKKVLGRSVDVSERNWFPWPVNPKYKNAKARFSWPSTKGTSSTLVLPDGVPQELTVYSIFNSGNCPSQIQNGNDMFKTYSDKFSMIKEGDTRRKSFKRLHRYRFSPTACYGHNEVHLHPWEKRRLSVREA</sequence>
<evidence type="ECO:0000256" key="5">
    <source>
        <dbReference type="ARBA" id="ARBA00022747"/>
    </source>
</evidence>
<dbReference type="EC" id="2.1.1.37" evidence="1"/>
<proteinExistence type="inferred from homology"/>
<dbReference type="GO" id="GO:0003886">
    <property type="term" value="F:DNA (cytosine-5-)-methyltransferase activity"/>
    <property type="evidence" value="ECO:0007669"/>
    <property type="project" value="UniProtKB-EC"/>
</dbReference>
<dbReference type="PRINTS" id="PR00105">
    <property type="entry name" value="C5METTRFRASE"/>
</dbReference>
<dbReference type="PANTHER" id="PTHR10629:SF52">
    <property type="entry name" value="DNA (CYTOSINE-5)-METHYLTRANSFERASE 1"/>
    <property type="match status" value="1"/>
</dbReference>
<keyword evidence="2 6" id="KW-0489">Methyltransferase</keyword>
<gene>
    <name evidence="8" type="ORF">A2Y62_13480</name>
</gene>
<evidence type="ECO:0000256" key="6">
    <source>
        <dbReference type="PROSITE-ProRule" id="PRU01016"/>
    </source>
</evidence>
<evidence type="ECO:0000256" key="3">
    <source>
        <dbReference type="ARBA" id="ARBA00022679"/>
    </source>
</evidence>
<dbReference type="InterPro" id="IPR001525">
    <property type="entry name" value="C5_MeTfrase"/>
</dbReference>
<reference evidence="8 9" key="1">
    <citation type="journal article" date="2016" name="Nat. Commun.">
        <title>Thousands of microbial genomes shed light on interconnected biogeochemical processes in an aquifer system.</title>
        <authorList>
            <person name="Anantharaman K."/>
            <person name="Brown C.T."/>
            <person name="Hug L.A."/>
            <person name="Sharon I."/>
            <person name="Castelle C.J."/>
            <person name="Probst A.J."/>
            <person name="Thomas B.C."/>
            <person name="Singh A."/>
            <person name="Wilkins M.J."/>
            <person name="Karaoz U."/>
            <person name="Brodie E.L."/>
            <person name="Williams K.H."/>
            <person name="Hubbard S.S."/>
            <person name="Banfield J.F."/>
        </authorList>
    </citation>
    <scope>NUCLEOTIDE SEQUENCE [LARGE SCALE GENOMIC DNA]</scope>
</reference>
<comment type="caution">
    <text evidence="8">The sequence shown here is derived from an EMBL/GenBank/DDBJ whole genome shotgun (WGS) entry which is preliminary data.</text>
</comment>
<dbReference type="Pfam" id="PF00145">
    <property type="entry name" value="DNA_methylase"/>
    <property type="match status" value="1"/>
</dbReference>
<keyword evidence="4 6" id="KW-0949">S-adenosyl-L-methionine</keyword>